<dbReference type="InterPro" id="IPR027417">
    <property type="entry name" value="P-loop_NTPase"/>
</dbReference>
<evidence type="ECO:0000259" key="7">
    <source>
        <dbReference type="PROSITE" id="PS51198"/>
    </source>
</evidence>
<evidence type="ECO:0000256" key="1">
    <source>
        <dbReference type="ARBA" id="ARBA00022741"/>
    </source>
</evidence>
<dbReference type="PROSITE" id="PS51198">
    <property type="entry name" value="UVRD_HELICASE_ATP_BIND"/>
    <property type="match status" value="1"/>
</dbReference>
<evidence type="ECO:0000256" key="2">
    <source>
        <dbReference type="ARBA" id="ARBA00022801"/>
    </source>
</evidence>
<reference evidence="8 9" key="1">
    <citation type="submission" date="2016-11" db="EMBL/GenBank/DDBJ databases">
        <authorList>
            <person name="Jaros S."/>
            <person name="Januszkiewicz K."/>
            <person name="Wedrychowicz H."/>
        </authorList>
    </citation>
    <scope>NUCLEOTIDE SEQUENCE [LARGE SCALE GENOMIC DNA]</scope>
    <source>
        <strain evidence="8 9">DSM 27063</strain>
    </source>
</reference>
<keyword evidence="4 6" id="KW-0067">ATP-binding</keyword>
<feature type="domain" description="UvrD-like helicase ATP-binding" evidence="7">
    <location>
        <begin position="28"/>
        <end position="358"/>
    </location>
</feature>
<dbReference type="GO" id="GO:0005524">
    <property type="term" value="F:ATP binding"/>
    <property type="evidence" value="ECO:0007669"/>
    <property type="project" value="UniProtKB-UniRule"/>
</dbReference>
<dbReference type="AlphaFoldDB" id="A0A1M6N0E6"/>
<evidence type="ECO:0000256" key="3">
    <source>
        <dbReference type="ARBA" id="ARBA00022806"/>
    </source>
</evidence>
<organism evidence="8 9">
    <name type="scientific">Tangfeifania diversioriginum</name>
    <dbReference type="NCBI Taxonomy" id="1168035"/>
    <lineage>
        <taxon>Bacteria</taxon>
        <taxon>Pseudomonadati</taxon>
        <taxon>Bacteroidota</taxon>
        <taxon>Bacteroidia</taxon>
        <taxon>Marinilabiliales</taxon>
        <taxon>Prolixibacteraceae</taxon>
        <taxon>Tangfeifania</taxon>
    </lineage>
</organism>
<accession>A0A1M6N0E6</accession>
<dbReference type="GO" id="GO:0043138">
    <property type="term" value="F:3'-5' DNA helicase activity"/>
    <property type="evidence" value="ECO:0007669"/>
    <property type="project" value="TreeGrafter"/>
</dbReference>
<dbReference type="GO" id="GO:0016787">
    <property type="term" value="F:hydrolase activity"/>
    <property type="evidence" value="ECO:0007669"/>
    <property type="project" value="UniProtKB-UniRule"/>
</dbReference>
<dbReference type="PANTHER" id="PTHR11070">
    <property type="entry name" value="UVRD / RECB / PCRA DNA HELICASE FAMILY MEMBER"/>
    <property type="match status" value="1"/>
</dbReference>
<evidence type="ECO:0000256" key="6">
    <source>
        <dbReference type="PROSITE-ProRule" id="PRU00560"/>
    </source>
</evidence>
<keyword evidence="1 6" id="KW-0547">Nucleotide-binding</keyword>
<evidence type="ECO:0000256" key="4">
    <source>
        <dbReference type="ARBA" id="ARBA00022840"/>
    </source>
</evidence>
<dbReference type="RefSeq" id="WP_073173031.1">
    <property type="nucleotide sequence ID" value="NZ_FQZE01000038.1"/>
</dbReference>
<dbReference type="EMBL" id="FQZE01000038">
    <property type="protein sequence ID" value="SHJ89072.1"/>
    <property type="molecule type" value="Genomic_DNA"/>
</dbReference>
<keyword evidence="2 6" id="KW-0378">Hydrolase</keyword>
<proteinExistence type="predicted"/>
<dbReference type="Pfam" id="PF00580">
    <property type="entry name" value="UvrD-helicase"/>
    <property type="match status" value="1"/>
</dbReference>
<dbReference type="SUPFAM" id="SSF52540">
    <property type="entry name" value="P-loop containing nucleoside triphosphate hydrolases"/>
    <property type="match status" value="1"/>
</dbReference>
<dbReference type="GO" id="GO:0000725">
    <property type="term" value="P:recombinational repair"/>
    <property type="evidence" value="ECO:0007669"/>
    <property type="project" value="TreeGrafter"/>
</dbReference>
<evidence type="ECO:0000256" key="5">
    <source>
        <dbReference type="ARBA" id="ARBA00034923"/>
    </source>
</evidence>
<gene>
    <name evidence="8" type="ORF">SAMN05444280_1381</name>
</gene>
<dbReference type="InterPro" id="IPR000212">
    <property type="entry name" value="DNA_helicase_UvrD/REP"/>
</dbReference>
<name>A0A1M6N0E6_9BACT</name>
<protein>
    <recommendedName>
        <fullName evidence="5">DNA 3'-5' helicase II</fullName>
    </recommendedName>
</protein>
<dbReference type="PANTHER" id="PTHR11070:SF2">
    <property type="entry name" value="ATP-DEPENDENT DNA HELICASE SRS2"/>
    <property type="match status" value="1"/>
</dbReference>
<feature type="binding site" evidence="6">
    <location>
        <begin position="49"/>
        <end position="56"/>
    </location>
    <ligand>
        <name>ATP</name>
        <dbReference type="ChEBI" id="CHEBI:30616"/>
    </ligand>
</feature>
<dbReference type="InterPro" id="IPR014016">
    <property type="entry name" value="UvrD-like_ATP-bd"/>
</dbReference>
<keyword evidence="3 6" id="KW-0347">Helicase</keyword>
<dbReference type="GO" id="GO:0003677">
    <property type="term" value="F:DNA binding"/>
    <property type="evidence" value="ECO:0007669"/>
    <property type="project" value="InterPro"/>
</dbReference>
<dbReference type="OrthoDB" id="9809039at2"/>
<evidence type="ECO:0000313" key="8">
    <source>
        <dbReference type="EMBL" id="SHJ89072.1"/>
    </source>
</evidence>
<evidence type="ECO:0000313" key="9">
    <source>
        <dbReference type="Proteomes" id="UP000184050"/>
    </source>
</evidence>
<dbReference type="STRING" id="1168035.SAMN05444280_1381"/>
<sequence>MEPITNEEIEYASKILFENDSTKFYDDIQTKTGERIDVIKCLENKSIVACPGSGKTTALIAKLIILSKRMPFEDGRGICVLTHTNVAIDLIKEKLGIGASRLFSYPNFFGTIQSFIDKFLAAPYCACKYQSRVRHIDNDRVNSDAKIFYHHLRFKKHGGNPLKNSLYRSGTRSNDWDKTRTDEKHENAIKYLSRLVVDYNLQKITDGLGGRTFRNGKSKSETALQDYEDICKYKLKLISKGIISYQDAYSLANSYLNNYPQIANVFQERFRFVFIDEMQDTAIHQSQITNQLFKGSDKTVVQEYGDPNQAIYDYEGQSGEWKPKKEDSLFITESKRFGENIAIVINPLRIQPENYLIKGINGNSLLPPHLILFDEAKTKDYIQVLNKFGELILVNNLHKIKNSKFVAIGRVGKKREDEELTLKSFWKKFEKHSSKSKTYFPTLIEYLRKELPSNKSNYTENIVNAILHILDLHDFRNEITKGKKTIKRRFSKTTFFNYLKKEHEKIYYNLKDKMSDWSLQLKHGNELFNIDVEKDLKKFVAKKILSLKGIELSDSIFFNHPEKINESDDEMGKSERTEKLHNLNENTYFFQYGKEGTKENLPIKINTIHGEKGETHTATLYLETYYNKKYDSQGIKEQLLGVPYQFNHKPEQDMAEKLAYVAMSRAQNLLCLAISSNRISEKYAREKLKPLGWEIITLT</sequence>
<keyword evidence="9" id="KW-1185">Reference proteome</keyword>
<dbReference type="Gene3D" id="3.40.50.300">
    <property type="entry name" value="P-loop containing nucleotide triphosphate hydrolases"/>
    <property type="match status" value="1"/>
</dbReference>
<dbReference type="Proteomes" id="UP000184050">
    <property type="component" value="Unassembled WGS sequence"/>
</dbReference>